<organism evidence="6 7">
    <name type="scientific">Symbiodinium microadriaticum</name>
    <name type="common">Dinoflagellate</name>
    <name type="synonym">Zooxanthella microadriatica</name>
    <dbReference type="NCBI Taxonomy" id="2951"/>
    <lineage>
        <taxon>Eukaryota</taxon>
        <taxon>Sar</taxon>
        <taxon>Alveolata</taxon>
        <taxon>Dinophyceae</taxon>
        <taxon>Suessiales</taxon>
        <taxon>Symbiodiniaceae</taxon>
        <taxon>Symbiodinium</taxon>
    </lineage>
</organism>
<dbReference type="EMBL" id="LSRX01000053">
    <property type="protein sequence ID" value="OLQ11855.1"/>
    <property type="molecule type" value="Genomic_DNA"/>
</dbReference>
<proteinExistence type="predicted"/>
<evidence type="ECO:0000313" key="7">
    <source>
        <dbReference type="Proteomes" id="UP000186817"/>
    </source>
</evidence>
<evidence type="ECO:0000256" key="3">
    <source>
        <dbReference type="ARBA" id="ARBA00022833"/>
    </source>
</evidence>
<feature type="domain" description="GRF-type" evidence="5">
    <location>
        <begin position="124"/>
        <end position="172"/>
    </location>
</feature>
<dbReference type="Proteomes" id="UP000186817">
    <property type="component" value="Unassembled WGS sequence"/>
</dbReference>
<evidence type="ECO:0000259" key="5">
    <source>
        <dbReference type="PROSITE" id="PS51999"/>
    </source>
</evidence>
<accession>A0A1Q9EWU6</accession>
<dbReference type="InterPro" id="IPR010666">
    <property type="entry name" value="Znf_GRF"/>
</dbReference>
<reference evidence="6 7" key="1">
    <citation type="submission" date="2016-02" db="EMBL/GenBank/DDBJ databases">
        <title>Genome analysis of coral dinoflagellate symbionts highlights evolutionary adaptations to a symbiotic lifestyle.</title>
        <authorList>
            <person name="Aranda M."/>
            <person name="Li Y."/>
            <person name="Liew Y.J."/>
            <person name="Baumgarten S."/>
            <person name="Simakov O."/>
            <person name="Wilson M."/>
            <person name="Piel J."/>
            <person name="Ashoor H."/>
            <person name="Bougouffa S."/>
            <person name="Bajic V.B."/>
            <person name="Ryu T."/>
            <person name="Ravasi T."/>
            <person name="Bayer T."/>
            <person name="Micklem G."/>
            <person name="Kim H."/>
            <person name="Bhak J."/>
            <person name="Lajeunesse T.C."/>
            <person name="Voolstra C.R."/>
        </authorList>
    </citation>
    <scope>NUCLEOTIDE SEQUENCE [LARGE SCALE GENOMIC DNA]</scope>
    <source>
        <strain evidence="6 7">CCMP2467</strain>
    </source>
</reference>
<name>A0A1Q9EWU6_SYMMI</name>
<keyword evidence="3" id="KW-0862">Zinc</keyword>
<evidence type="ECO:0000256" key="2">
    <source>
        <dbReference type="ARBA" id="ARBA00022771"/>
    </source>
</evidence>
<comment type="caution">
    <text evidence="6">The sequence shown here is derived from an EMBL/GenBank/DDBJ whole genome shotgun (WGS) entry which is preliminary data.</text>
</comment>
<evidence type="ECO:0000256" key="4">
    <source>
        <dbReference type="PROSITE-ProRule" id="PRU01343"/>
    </source>
</evidence>
<dbReference type="GO" id="GO:0008270">
    <property type="term" value="F:zinc ion binding"/>
    <property type="evidence" value="ECO:0007669"/>
    <property type="project" value="UniProtKB-KW"/>
</dbReference>
<protein>
    <recommendedName>
        <fullName evidence="5">GRF-type domain-containing protein</fullName>
    </recommendedName>
</protein>
<keyword evidence="2 4" id="KW-0863">Zinc-finger</keyword>
<keyword evidence="1" id="KW-0479">Metal-binding</keyword>
<keyword evidence="7" id="KW-1185">Reference proteome</keyword>
<dbReference type="PROSITE" id="PS51999">
    <property type="entry name" value="ZF_GRF"/>
    <property type="match status" value="1"/>
</dbReference>
<dbReference type="Pfam" id="PF06839">
    <property type="entry name" value="Zn_ribbon_GRF"/>
    <property type="match status" value="1"/>
</dbReference>
<evidence type="ECO:0000256" key="1">
    <source>
        <dbReference type="ARBA" id="ARBA00022723"/>
    </source>
</evidence>
<dbReference type="OrthoDB" id="448399at2759"/>
<dbReference type="AlphaFoldDB" id="A0A1Q9EWU6"/>
<evidence type="ECO:0000313" key="6">
    <source>
        <dbReference type="EMBL" id="OLQ11855.1"/>
    </source>
</evidence>
<gene>
    <name evidence="6" type="ORF">AK812_SmicGene4265</name>
</gene>
<sequence length="179" mass="21198">MSALHRKKIETGGHFRILAFMALCSIIPQGTQEWLAAWQRFVDLQRGLKWLIKAELRKVRYAQSYATKSWRWEPNFVVANLYKDQVRKKGGEEVKIRFRMKPTGTVRSAEGFAVSFFVYLWPFCHCGRKADLKPVLKEASQHRGRYFWSCRNPRVKKGVYRTCDFFKWDDELIKDGRTI</sequence>